<sequence>MQTVGIIPSPGVAHGHVKKIVPQIKQLLTERIDYRQWHFEIKVDLMIGSAKDVHENVDKASQIKDQHECDYVICLTDLPSISDNKVVVSDFNSDKQVAMLSLPALGFIDLRRKLISTMTSLIEQLYYETPKEKNAPHPLVRVKSVEPEEDTTSKQRYINVLFIMSWLQLIGGLTRVNQPWKTSLILRRLFQ</sequence>
<proteinExistence type="predicted"/>
<reference evidence="1 2" key="1">
    <citation type="submission" date="2018-06" db="EMBL/GenBank/DDBJ databases">
        <authorList>
            <consortium name="Pathogen Informatics"/>
            <person name="Doyle S."/>
        </authorList>
    </citation>
    <scope>NUCLEOTIDE SEQUENCE [LARGE SCALE GENOMIC DNA]</scope>
    <source>
        <strain evidence="1 2">NCTC11807</strain>
    </source>
</reference>
<dbReference type="Proteomes" id="UP000255425">
    <property type="component" value="Unassembled WGS sequence"/>
</dbReference>
<accession>A0A380H158</accession>
<evidence type="ECO:0000313" key="2">
    <source>
        <dbReference type="Proteomes" id="UP000255425"/>
    </source>
</evidence>
<dbReference type="EMBL" id="UHDZ01000001">
    <property type="protein sequence ID" value="SUM67972.1"/>
    <property type="molecule type" value="Genomic_DNA"/>
</dbReference>
<dbReference type="AlphaFoldDB" id="A0A380H158"/>
<protein>
    <submittedName>
        <fullName evidence="1">Uncharacterized protein</fullName>
    </submittedName>
</protein>
<keyword evidence="2" id="KW-1185">Reference proteome</keyword>
<evidence type="ECO:0000313" key="1">
    <source>
        <dbReference type="EMBL" id="SUM67972.1"/>
    </source>
</evidence>
<gene>
    <name evidence="1" type="ORF">NCTC11807_00374</name>
</gene>
<organism evidence="1 2">
    <name type="scientific">Staphylococcus saccharolyticus</name>
    <dbReference type="NCBI Taxonomy" id="33028"/>
    <lineage>
        <taxon>Bacteria</taxon>
        <taxon>Bacillati</taxon>
        <taxon>Bacillota</taxon>
        <taxon>Bacilli</taxon>
        <taxon>Bacillales</taxon>
        <taxon>Staphylococcaceae</taxon>
        <taxon>Staphylococcus</taxon>
    </lineage>
</organism>
<name>A0A380H158_9STAP</name>